<keyword evidence="3" id="KW-0804">Transcription</keyword>
<dbReference type="SUPFAM" id="SSF46894">
    <property type="entry name" value="C-terminal effector domain of the bipartite response regulators"/>
    <property type="match status" value="1"/>
</dbReference>
<dbReference type="PRINTS" id="PR00038">
    <property type="entry name" value="HTHLUXR"/>
</dbReference>
<gene>
    <name evidence="5" type="ORF">AN403_5549</name>
</gene>
<dbReference type="OrthoDB" id="343383at2"/>
<dbReference type="PATRIC" id="fig|294.162.peg.990"/>
<comment type="caution">
    <text evidence="5">The sequence shown here is derived from an EMBL/GenBank/DDBJ whole genome shotgun (WGS) entry which is preliminary data.</text>
</comment>
<organism evidence="5 6">
    <name type="scientific">Pseudomonas fluorescens</name>
    <dbReference type="NCBI Taxonomy" id="294"/>
    <lineage>
        <taxon>Bacteria</taxon>
        <taxon>Pseudomonadati</taxon>
        <taxon>Pseudomonadota</taxon>
        <taxon>Gammaproteobacteria</taxon>
        <taxon>Pseudomonadales</taxon>
        <taxon>Pseudomonadaceae</taxon>
        <taxon>Pseudomonas</taxon>
    </lineage>
</organism>
<proteinExistence type="predicted"/>
<evidence type="ECO:0000256" key="1">
    <source>
        <dbReference type="ARBA" id="ARBA00023015"/>
    </source>
</evidence>
<dbReference type="InterPro" id="IPR016032">
    <property type="entry name" value="Sig_transdc_resp-reg_C-effctor"/>
</dbReference>
<feature type="domain" description="HTH luxR-type" evidence="4">
    <location>
        <begin position="194"/>
        <end position="259"/>
    </location>
</feature>
<dbReference type="PANTHER" id="PTHR44688:SF16">
    <property type="entry name" value="DNA-BINDING TRANSCRIPTIONAL ACTIVATOR DEVR_DOSR"/>
    <property type="match status" value="1"/>
</dbReference>
<accession>A0A0P8ZV00</accession>
<evidence type="ECO:0000256" key="3">
    <source>
        <dbReference type="ARBA" id="ARBA00023163"/>
    </source>
</evidence>
<dbReference type="Gene3D" id="1.10.10.10">
    <property type="entry name" value="Winged helix-like DNA-binding domain superfamily/Winged helix DNA-binding domain"/>
    <property type="match status" value="1"/>
</dbReference>
<evidence type="ECO:0000256" key="2">
    <source>
        <dbReference type="ARBA" id="ARBA00023125"/>
    </source>
</evidence>
<dbReference type="PANTHER" id="PTHR44688">
    <property type="entry name" value="DNA-BINDING TRANSCRIPTIONAL ACTIVATOR DEVR_DOSR"/>
    <property type="match status" value="1"/>
</dbReference>
<dbReference type="InterPro" id="IPR000792">
    <property type="entry name" value="Tscrpt_reg_LuxR_C"/>
</dbReference>
<evidence type="ECO:0000259" key="4">
    <source>
        <dbReference type="PROSITE" id="PS50043"/>
    </source>
</evidence>
<dbReference type="RefSeq" id="WP_057396371.1">
    <property type="nucleotide sequence ID" value="NZ_LJXB01000058.1"/>
</dbReference>
<dbReference type="GO" id="GO:0003677">
    <property type="term" value="F:DNA binding"/>
    <property type="evidence" value="ECO:0007669"/>
    <property type="project" value="UniProtKB-KW"/>
</dbReference>
<evidence type="ECO:0000313" key="6">
    <source>
        <dbReference type="Proteomes" id="UP000050349"/>
    </source>
</evidence>
<protein>
    <submittedName>
        <fullName evidence="5">Bacterial regulatory s, luxR family protein</fullName>
    </submittedName>
</protein>
<dbReference type="Proteomes" id="UP000050349">
    <property type="component" value="Unassembled WGS sequence"/>
</dbReference>
<dbReference type="EMBL" id="LJXB01000058">
    <property type="protein sequence ID" value="KPU61267.1"/>
    <property type="molecule type" value="Genomic_DNA"/>
</dbReference>
<dbReference type="PROSITE" id="PS00622">
    <property type="entry name" value="HTH_LUXR_1"/>
    <property type="match status" value="1"/>
</dbReference>
<name>A0A0P8ZV00_PSEFL</name>
<keyword evidence="2" id="KW-0238">DNA-binding</keyword>
<dbReference type="PROSITE" id="PS50043">
    <property type="entry name" value="HTH_LUXR_2"/>
    <property type="match status" value="1"/>
</dbReference>
<dbReference type="SMART" id="SM00421">
    <property type="entry name" value="HTH_LUXR"/>
    <property type="match status" value="1"/>
</dbReference>
<dbReference type="AlphaFoldDB" id="A0A0P8ZV00"/>
<dbReference type="CDD" id="cd06170">
    <property type="entry name" value="LuxR_C_like"/>
    <property type="match status" value="1"/>
</dbReference>
<dbReference type="Pfam" id="PF00196">
    <property type="entry name" value="GerE"/>
    <property type="match status" value="1"/>
</dbReference>
<keyword evidence="1" id="KW-0805">Transcription regulation</keyword>
<reference evidence="5 6" key="1">
    <citation type="submission" date="2015-09" db="EMBL/GenBank/DDBJ databases">
        <authorList>
            <person name="Jackson K.R."/>
            <person name="Lunt B.L."/>
            <person name="Fisher J.N.B."/>
            <person name="Gardner A.V."/>
            <person name="Bailey M.E."/>
            <person name="Deus L.M."/>
            <person name="Earl A.S."/>
            <person name="Gibby P.D."/>
            <person name="Hartmann K.A."/>
            <person name="Liu J.E."/>
            <person name="Manci A.M."/>
            <person name="Nielsen D.A."/>
            <person name="Solomon M.B."/>
            <person name="Breakwell D.P."/>
            <person name="Burnett S.H."/>
            <person name="Grose J.H."/>
        </authorList>
    </citation>
    <scope>NUCLEOTIDE SEQUENCE [LARGE SCALE GENOMIC DNA]</scope>
    <source>
        <strain evidence="5 6">S613</strain>
    </source>
</reference>
<dbReference type="InterPro" id="IPR036388">
    <property type="entry name" value="WH-like_DNA-bd_sf"/>
</dbReference>
<evidence type="ECO:0000313" key="5">
    <source>
        <dbReference type="EMBL" id="KPU61267.1"/>
    </source>
</evidence>
<sequence>MDSLFREVGRHASLGRTIEQIGGERFWKQLILLLHQWLPFDNALATWYPGEGAPQPLEEYDAAPHAGGASMPVYLDGLYLLDPFYQACREGLSSGLYRLEEVAPDQFRQSEYFLSYFHANVLEDEVQFILRLPDGSLSLSLGMCRLFTAEEYGMLELVSGWVLALMQQHWQQRQRVPLAARQDDMAMQVRDALSQFGAGVLWERELEIARLILRGYSSKTIAERLAISPETVKVHRRHLYNKLDITSQSELFSLFIQVLGHDPEHP</sequence>
<dbReference type="GO" id="GO:0006355">
    <property type="term" value="P:regulation of DNA-templated transcription"/>
    <property type="evidence" value="ECO:0007669"/>
    <property type="project" value="InterPro"/>
</dbReference>